<reference evidence="1 2" key="1">
    <citation type="submission" date="2016-12" db="EMBL/GenBank/DDBJ databases">
        <title>Draft genome of Tersicoccus phoenicis 1P05MA.</title>
        <authorList>
            <person name="Nakajima Y."/>
            <person name="Yoshizawa S."/>
            <person name="Nakamura K."/>
            <person name="Ogura Y."/>
            <person name="Hayashi T."/>
            <person name="Kogure K."/>
        </authorList>
    </citation>
    <scope>NUCLEOTIDE SEQUENCE [LARGE SCALE GENOMIC DNA]</scope>
    <source>
        <strain evidence="1 2">1p05MA</strain>
    </source>
</reference>
<gene>
    <name evidence="1" type="ORF">BKD30_04640</name>
</gene>
<dbReference type="EMBL" id="MRDE01000021">
    <property type="protein sequence ID" value="OMH26681.1"/>
    <property type="molecule type" value="Genomic_DNA"/>
</dbReference>
<evidence type="ECO:0000313" key="2">
    <source>
        <dbReference type="Proteomes" id="UP000187085"/>
    </source>
</evidence>
<organism evidence="1 2">
    <name type="scientific">Tersicoccus phoenicis</name>
    <dbReference type="NCBI Taxonomy" id="554083"/>
    <lineage>
        <taxon>Bacteria</taxon>
        <taxon>Bacillati</taxon>
        <taxon>Actinomycetota</taxon>
        <taxon>Actinomycetes</taxon>
        <taxon>Micrococcales</taxon>
        <taxon>Micrococcaceae</taxon>
        <taxon>Tersicoccus</taxon>
    </lineage>
</organism>
<dbReference type="STRING" id="554083.BKD30_04640"/>
<dbReference type="RefSeq" id="WP_076702702.1">
    <property type="nucleotide sequence ID" value="NZ_MRDE01000021.1"/>
</dbReference>
<proteinExistence type="predicted"/>
<accession>A0A1R1LGL0</accession>
<dbReference type="AlphaFoldDB" id="A0A1R1LGL0"/>
<dbReference type="OrthoDB" id="9762066at2"/>
<keyword evidence="2" id="KW-1185">Reference proteome</keyword>
<name>A0A1R1LGL0_9MICC</name>
<evidence type="ECO:0000313" key="1">
    <source>
        <dbReference type="EMBL" id="OMH26681.1"/>
    </source>
</evidence>
<comment type="caution">
    <text evidence="1">The sequence shown here is derived from an EMBL/GenBank/DDBJ whole genome shotgun (WGS) entry which is preliminary data.</text>
</comment>
<dbReference type="Proteomes" id="UP000187085">
    <property type="component" value="Unassembled WGS sequence"/>
</dbReference>
<sequence length="70" mass="7763">MSDEEAFLARLRDLVGAVHDSAGLAGFCWTQLTDTLQEKNGLLDEHRRTNADVDVVRRIIVGAEPDQPND</sequence>
<protein>
    <submittedName>
        <fullName evidence="1">Uncharacterized protein</fullName>
    </submittedName>
</protein>